<protein>
    <submittedName>
        <fullName evidence="2">U-box domain containing protein</fullName>
    </submittedName>
</protein>
<dbReference type="GO" id="GO:0016567">
    <property type="term" value="P:protein ubiquitination"/>
    <property type="evidence" value="ECO:0007669"/>
    <property type="project" value="InterPro"/>
</dbReference>
<gene>
    <name evidence="2" type="ORF">IV203_004136</name>
</gene>
<dbReference type="PROSITE" id="PS51698">
    <property type="entry name" value="U_BOX"/>
    <property type="match status" value="1"/>
</dbReference>
<evidence type="ECO:0000313" key="2">
    <source>
        <dbReference type="EMBL" id="KAG7354780.1"/>
    </source>
</evidence>
<evidence type="ECO:0000313" key="3">
    <source>
        <dbReference type="Proteomes" id="UP000693970"/>
    </source>
</evidence>
<dbReference type="InterPro" id="IPR003613">
    <property type="entry name" value="Ubox_domain"/>
</dbReference>
<dbReference type="AlphaFoldDB" id="A0A9K3L4S4"/>
<dbReference type="SMART" id="SM00504">
    <property type="entry name" value="Ubox"/>
    <property type="match status" value="1"/>
</dbReference>
<sequence>MPKKLLDEKQCKGVHSQEQEMDAIDIPDEFICPLTLEIFSDPLISKHGHNFERRAILEWLAEGSSECPLTRKPLSPSMLIPNVQMRLKVKKWQVENKMEASTCGLKAREKTEDFKLVFSTTDPDGHRLNSRLLLVIG</sequence>
<dbReference type="GO" id="GO:0004842">
    <property type="term" value="F:ubiquitin-protein transferase activity"/>
    <property type="evidence" value="ECO:0007669"/>
    <property type="project" value="InterPro"/>
</dbReference>
<dbReference type="CDD" id="cd16664">
    <property type="entry name" value="RING-Ubox_PUB"/>
    <property type="match status" value="1"/>
</dbReference>
<dbReference type="OrthoDB" id="424220at2759"/>
<dbReference type="InterPro" id="IPR052085">
    <property type="entry name" value="WD-SAM-U-box"/>
</dbReference>
<evidence type="ECO:0000259" key="1">
    <source>
        <dbReference type="PROSITE" id="PS51698"/>
    </source>
</evidence>
<proteinExistence type="predicted"/>
<dbReference type="EMBL" id="JAGRRH010000016">
    <property type="protein sequence ID" value="KAG7354780.1"/>
    <property type="molecule type" value="Genomic_DNA"/>
</dbReference>
<name>A0A9K3L4S4_9STRA</name>
<comment type="caution">
    <text evidence="2">The sequence shown here is derived from an EMBL/GenBank/DDBJ whole genome shotgun (WGS) entry which is preliminary data.</text>
</comment>
<dbReference type="PANTHER" id="PTHR46573:SF1">
    <property type="entry name" value="WD REPEAT, SAM AND U-BOX DOMAIN-CONTAINING PROTEIN 1"/>
    <property type="match status" value="1"/>
</dbReference>
<reference evidence="2" key="2">
    <citation type="submission" date="2021-04" db="EMBL/GenBank/DDBJ databases">
        <authorList>
            <person name="Podell S."/>
        </authorList>
    </citation>
    <scope>NUCLEOTIDE SEQUENCE</scope>
    <source>
        <strain evidence="2">Hildebrandi</strain>
    </source>
</reference>
<reference evidence="2" key="1">
    <citation type="journal article" date="2021" name="Sci. Rep.">
        <title>Diploid genomic architecture of Nitzschia inconspicua, an elite biomass production diatom.</title>
        <authorList>
            <person name="Oliver A."/>
            <person name="Podell S."/>
            <person name="Pinowska A."/>
            <person name="Traller J.C."/>
            <person name="Smith S.R."/>
            <person name="McClure R."/>
            <person name="Beliaev A."/>
            <person name="Bohutskyi P."/>
            <person name="Hill E.A."/>
            <person name="Rabines A."/>
            <person name="Zheng H."/>
            <person name="Allen L.Z."/>
            <person name="Kuo A."/>
            <person name="Grigoriev I.V."/>
            <person name="Allen A.E."/>
            <person name="Hazlebeck D."/>
            <person name="Allen E.E."/>
        </authorList>
    </citation>
    <scope>NUCLEOTIDE SEQUENCE</scope>
    <source>
        <strain evidence="2">Hildebrandi</strain>
    </source>
</reference>
<dbReference type="Pfam" id="PF04564">
    <property type="entry name" value="U-box"/>
    <property type="match status" value="1"/>
</dbReference>
<organism evidence="2 3">
    <name type="scientific">Nitzschia inconspicua</name>
    <dbReference type="NCBI Taxonomy" id="303405"/>
    <lineage>
        <taxon>Eukaryota</taxon>
        <taxon>Sar</taxon>
        <taxon>Stramenopiles</taxon>
        <taxon>Ochrophyta</taxon>
        <taxon>Bacillariophyta</taxon>
        <taxon>Bacillariophyceae</taxon>
        <taxon>Bacillariophycidae</taxon>
        <taxon>Bacillariales</taxon>
        <taxon>Bacillariaceae</taxon>
        <taxon>Nitzschia</taxon>
    </lineage>
</organism>
<accession>A0A9K3L4S4</accession>
<dbReference type="PANTHER" id="PTHR46573">
    <property type="entry name" value="WD REPEAT, SAM AND U-BOX DOMAIN-CONTAINING PROTEIN 1"/>
    <property type="match status" value="1"/>
</dbReference>
<dbReference type="InterPro" id="IPR045210">
    <property type="entry name" value="RING-Ubox_PUB"/>
</dbReference>
<feature type="domain" description="U-box" evidence="1">
    <location>
        <begin position="25"/>
        <end position="99"/>
    </location>
</feature>
<keyword evidence="3" id="KW-1185">Reference proteome</keyword>
<dbReference type="Proteomes" id="UP000693970">
    <property type="component" value="Unassembled WGS sequence"/>
</dbReference>